<gene>
    <name evidence="1" type="ordered locus">ETAE_1787</name>
</gene>
<dbReference type="EMBL" id="CP001135">
    <property type="protein sequence ID" value="ACY84624.1"/>
    <property type="molecule type" value="Genomic_DNA"/>
</dbReference>
<reference evidence="1 2" key="1">
    <citation type="journal article" date="2009" name="PLoS ONE">
        <title>Genome sequence of the versatile fish pathogen Edwardsiella tarda provides insights into its adaptation to broad host ranges and intracellular niches.</title>
        <authorList>
            <person name="Wang Q."/>
            <person name="Yang M."/>
            <person name="Xiao J."/>
            <person name="Wu H."/>
            <person name="Wang X."/>
            <person name="Lv Y."/>
            <person name="Xu L."/>
            <person name="Zheng H."/>
            <person name="Wang S."/>
            <person name="Zhao G."/>
            <person name="Liu Q."/>
            <person name="Zhang Y."/>
        </authorList>
    </citation>
    <scope>NUCLEOTIDE SEQUENCE [LARGE SCALE GENOMIC DNA]</scope>
    <source>
        <strain evidence="2">EIB202 / CCTCC M208068</strain>
    </source>
</reference>
<dbReference type="AlphaFoldDB" id="A0AAU8P7D1"/>
<dbReference type="Proteomes" id="UP000002634">
    <property type="component" value="Chromosome"/>
</dbReference>
<accession>A0AAU8P7D1</accession>
<evidence type="ECO:0000313" key="1">
    <source>
        <dbReference type="EMBL" id="ACY84624.1"/>
    </source>
</evidence>
<proteinExistence type="predicted"/>
<organism evidence="1 2">
    <name type="scientific">Edwardsiella piscicida</name>
    <dbReference type="NCBI Taxonomy" id="1263550"/>
    <lineage>
        <taxon>Bacteria</taxon>
        <taxon>Pseudomonadati</taxon>
        <taxon>Pseudomonadota</taxon>
        <taxon>Gammaproteobacteria</taxon>
        <taxon>Enterobacterales</taxon>
        <taxon>Hafniaceae</taxon>
        <taxon>Edwardsiella</taxon>
    </lineage>
</organism>
<dbReference type="KEGG" id="etr:ETAE_1787"/>
<protein>
    <submittedName>
        <fullName evidence="1">Uncharacterized protein</fullName>
    </submittedName>
</protein>
<name>A0AAU8P7D1_EDWPI</name>
<sequence>MNAIGYLFNSLRFYLSNETKIAVHIPFLSLPGESSVFSIFYRLAIVIVIN</sequence>
<evidence type="ECO:0000313" key="2">
    <source>
        <dbReference type="Proteomes" id="UP000002634"/>
    </source>
</evidence>
<keyword evidence="2" id="KW-1185">Reference proteome</keyword>